<dbReference type="OrthoDB" id="4725912at2759"/>
<organism evidence="1 2">
    <name type="scientific">Aspergillus calidoustus</name>
    <dbReference type="NCBI Taxonomy" id="454130"/>
    <lineage>
        <taxon>Eukaryota</taxon>
        <taxon>Fungi</taxon>
        <taxon>Dikarya</taxon>
        <taxon>Ascomycota</taxon>
        <taxon>Pezizomycotina</taxon>
        <taxon>Eurotiomycetes</taxon>
        <taxon>Eurotiomycetidae</taxon>
        <taxon>Eurotiales</taxon>
        <taxon>Aspergillaceae</taxon>
        <taxon>Aspergillus</taxon>
        <taxon>Aspergillus subgen. Nidulantes</taxon>
    </lineage>
</organism>
<sequence length="176" mass="18859">MRVNDGTKDGPLLYTIDNHNTKQHMIFHSQLQPNGAQALPSQSTSTATASFHHFSHAVDIRINGRDMVLSRESKLRFDRGFAAPSLGGKKLIWTKASKWKHLYLNCVDEDGVVYATYRPHGGFSLKKGGMLELLGPCGVSAGAGAAGKDSGLIDEIIVTTLVTIVLQIRAASAAAG</sequence>
<dbReference type="EMBL" id="CDMC01000009">
    <property type="protein sequence ID" value="CEL07557.1"/>
    <property type="molecule type" value="Genomic_DNA"/>
</dbReference>
<dbReference type="AlphaFoldDB" id="A0A0U4ZCI2"/>
<proteinExistence type="predicted"/>
<reference evidence="2" key="1">
    <citation type="journal article" date="2016" name="Genome Announc.">
        <title>Draft genome sequences of fungus Aspergillus calidoustus.</title>
        <authorList>
            <person name="Horn F."/>
            <person name="Linde J."/>
            <person name="Mattern D.J."/>
            <person name="Walther G."/>
            <person name="Guthke R."/>
            <person name="Scherlach K."/>
            <person name="Martin K."/>
            <person name="Brakhage A.A."/>
            <person name="Petzke L."/>
            <person name="Valiante V."/>
        </authorList>
    </citation>
    <scope>NUCLEOTIDE SEQUENCE [LARGE SCALE GENOMIC DNA]</scope>
    <source>
        <strain evidence="2">SF006504</strain>
    </source>
</reference>
<name>A0A0U4ZCI2_ASPCI</name>
<dbReference type="Proteomes" id="UP000054771">
    <property type="component" value="Unassembled WGS sequence"/>
</dbReference>
<evidence type="ECO:0000313" key="1">
    <source>
        <dbReference type="EMBL" id="CEL07557.1"/>
    </source>
</evidence>
<accession>A0A0U4ZCI2</accession>
<evidence type="ECO:0000313" key="2">
    <source>
        <dbReference type="Proteomes" id="UP000054771"/>
    </source>
</evidence>
<keyword evidence="2" id="KW-1185">Reference proteome</keyword>
<gene>
    <name evidence="1" type="ORF">ASPCAL10714</name>
</gene>
<protein>
    <submittedName>
        <fullName evidence="1">Uncharacterized protein</fullName>
    </submittedName>
</protein>